<evidence type="ECO:0000259" key="5">
    <source>
        <dbReference type="PROSITE" id="PS50975"/>
    </source>
</evidence>
<protein>
    <submittedName>
        <fullName evidence="6">Acetate--CoA ligase family protein</fullName>
    </submittedName>
</protein>
<reference evidence="6" key="1">
    <citation type="submission" date="2021-03" db="EMBL/GenBank/DDBJ databases">
        <authorList>
            <person name="Jaffe A."/>
        </authorList>
    </citation>
    <scope>NUCLEOTIDE SEQUENCE</scope>
    <source>
        <strain evidence="6">RIFCSPHIGHO2_01_FULL_AR10_44_11</strain>
    </source>
</reference>
<reference evidence="6" key="2">
    <citation type="submission" date="2021-05" db="EMBL/GenBank/DDBJ databases">
        <title>Protein family content uncovers lineage relationships and bacterial pathway maintenance mechanisms in DPANN archaea.</title>
        <authorList>
            <person name="Castelle C.J."/>
            <person name="Meheust R."/>
            <person name="Jaffe A.L."/>
            <person name="Seitz K."/>
            <person name="Gong X."/>
            <person name="Baker B.J."/>
            <person name="Banfield J.F."/>
        </authorList>
    </citation>
    <scope>NUCLEOTIDE SEQUENCE</scope>
    <source>
        <strain evidence="6">RIFCSPHIGHO2_01_FULL_AR10_44_11</strain>
    </source>
</reference>
<dbReference type="PANTHER" id="PTHR43334:SF1">
    <property type="entry name" value="3-HYDROXYPROPIONATE--COA LIGASE [ADP-FORMING]"/>
    <property type="match status" value="1"/>
</dbReference>
<dbReference type="GO" id="GO:0005524">
    <property type="term" value="F:ATP binding"/>
    <property type="evidence" value="ECO:0007669"/>
    <property type="project" value="UniProtKB-UniRule"/>
</dbReference>
<evidence type="ECO:0000313" key="7">
    <source>
        <dbReference type="Proteomes" id="UP000677687"/>
    </source>
</evidence>
<dbReference type="GO" id="GO:0016874">
    <property type="term" value="F:ligase activity"/>
    <property type="evidence" value="ECO:0007669"/>
    <property type="project" value="UniProtKB-KW"/>
</dbReference>
<evidence type="ECO:0000256" key="2">
    <source>
        <dbReference type="ARBA" id="ARBA00022741"/>
    </source>
</evidence>
<evidence type="ECO:0000256" key="3">
    <source>
        <dbReference type="ARBA" id="ARBA00022840"/>
    </source>
</evidence>
<dbReference type="PANTHER" id="PTHR43334">
    <property type="entry name" value="ACETATE--COA LIGASE [ADP-FORMING]"/>
    <property type="match status" value="1"/>
</dbReference>
<dbReference type="Proteomes" id="UP000677687">
    <property type="component" value="Unassembled WGS sequence"/>
</dbReference>
<organism evidence="6 7">
    <name type="scientific">Candidatus Iainarchaeum sp</name>
    <dbReference type="NCBI Taxonomy" id="3101447"/>
    <lineage>
        <taxon>Archaea</taxon>
        <taxon>Candidatus Iainarchaeota</taxon>
        <taxon>Candidatus Iainarchaeia</taxon>
        <taxon>Candidatus Iainarchaeales</taxon>
        <taxon>Candidatus Iainarchaeaceae</taxon>
        <taxon>Candidatus Iainarchaeum</taxon>
    </lineage>
</organism>
<sequence length="206" mass="22776">MVLLDLLESKALLERYGIKFAKGEFVKKEGELEKACKKIGFPLAMKIYSPKISHKTDIGGIKLNIQTLEEAKKAFSQLKRIPGFKGAYLQKMLSGTEIIMGGKRDAQFGPVVLFGLGGIYVELLKDVSMRVAPISAKDAEEMIKEIKGYALLSGARGKQKANLKKIKSYLLKVSKLMIKEKIAELDINPLFAFGNEVLAVDARVVK</sequence>
<name>A0A8T4KVF1_9ARCH</name>
<proteinExistence type="predicted"/>
<evidence type="ECO:0000313" key="6">
    <source>
        <dbReference type="EMBL" id="MBS3057099.1"/>
    </source>
</evidence>
<dbReference type="Gene3D" id="3.30.1490.20">
    <property type="entry name" value="ATP-grasp fold, A domain"/>
    <property type="match status" value="1"/>
</dbReference>
<gene>
    <name evidence="6" type="ORF">J4415_00555</name>
</gene>
<dbReference type="EMBL" id="JAGVWD010000007">
    <property type="protein sequence ID" value="MBS3057099.1"/>
    <property type="molecule type" value="Genomic_DNA"/>
</dbReference>
<dbReference type="Gene3D" id="3.30.470.20">
    <property type="entry name" value="ATP-grasp fold, B domain"/>
    <property type="match status" value="1"/>
</dbReference>
<dbReference type="InterPro" id="IPR011761">
    <property type="entry name" value="ATP-grasp"/>
</dbReference>
<feature type="domain" description="ATP-grasp" evidence="5">
    <location>
        <begin position="10"/>
        <end position="46"/>
    </location>
</feature>
<comment type="caution">
    <text evidence="6">The sequence shown here is derived from an EMBL/GenBank/DDBJ whole genome shotgun (WGS) entry which is preliminary data.</text>
</comment>
<dbReference type="GO" id="GO:0046872">
    <property type="term" value="F:metal ion binding"/>
    <property type="evidence" value="ECO:0007669"/>
    <property type="project" value="InterPro"/>
</dbReference>
<accession>A0A8T4KVF1</accession>
<keyword evidence="1 6" id="KW-0436">Ligase</keyword>
<dbReference type="AlphaFoldDB" id="A0A8T4KVF1"/>
<dbReference type="PROSITE" id="PS50975">
    <property type="entry name" value="ATP_GRASP"/>
    <property type="match status" value="1"/>
</dbReference>
<dbReference type="InterPro" id="IPR013815">
    <property type="entry name" value="ATP_grasp_subdomain_1"/>
</dbReference>
<dbReference type="Pfam" id="PF13549">
    <property type="entry name" value="ATP-grasp_5"/>
    <property type="match status" value="1"/>
</dbReference>
<keyword evidence="2 4" id="KW-0547">Nucleotide-binding</keyword>
<dbReference type="InterPro" id="IPR051538">
    <property type="entry name" value="Acyl-CoA_Synth/Transferase"/>
</dbReference>
<keyword evidence="3 4" id="KW-0067">ATP-binding</keyword>
<evidence type="ECO:0000256" key="4">
    <source>
        <dbReference type="PROSITE-ProRule" id="PRU00409"/>
    </source>
</evidence>
<evidence type="ECO:0000256" key="1">
    <source>
        <dbReference type="ARBA" id="ARBA00022598"/>
    </source>
</evidence>
<dbReference type="SUPFAM" id="SSF56059">
    <property type="entry name" value="Glutathione synthetase ATP-binding domain-like"/>
    <property type="match status" value="1"/>
</dbReference>